<sequence>MKKSHKTKSNPIYRNNEKQNINPYMKRRPVKRTAFHRIGSRKQ</sequence>
<dbReference type="EMBL" id="BRPJ01000074">
    <property type="protein sequence ID" value="GLB31655.1"/>
    <property type="molecule type" value="Genomic_DNA"/>
</dbReference>
<organism evidence="2 3">
    <name type="scientific">Lacrimispora amygdalina</name>
    <dbReference type="NCBI Taxonomy" id="253257"/>
    <lineage>
        <taxon>Bacteria</taxon>
        <taxon>Bacillati</taxon>
        <taxon>Bacillota</taxon>
        <taxon>Clostridia</taxon>
        <taxon>Lachnospirales</taxon>
        <taxon>Lachnospiraceae</taxon>
        <taxon>Lacrimispora</taxon>
    </lineage>
</organism>
<feature type="compositionally biased region" description="Basic residues" evidence="1">
    <location>
        <begin position="25"/>
        <end position="43"/>
    </location>
</feature>
<comment type="caution">
    <text evidence="2">The sequence shown here is derived from an EMBL/GenBank/DDBJ whole genome shotgun (WGS) entry which is preliminary data.</text>
</comment>
<evidence type="ECO:0000256" key="1">
    <source>
        <dbReference type="SAM" id="MobiDB-lite"/>
    </source>
</evidence>
<proteinExistence type="predicted"/>
<reference evidence="2 3" key="1">
    <citation type="journal article" date="2024" name="Int. J. Syst. Evol. Microbiol.">
        <title>Lacrimispora brassicae sp. nov. isolated from fermented cabbage, and proposal of Clostridium indicum Gundawar et al. 2019 and Clostridium methoxybenzovorans Mechichi et al. 1999 as heterotypic synonyms of Lacrimispora amygdalina (Parshina et al. 2003) Haas and Blanchard 2020 and Lacrimispora indolis (McClung and McCoy 1957) Haas and Blanchard 2020, respectively.</title>
        <authorList>
            <person name="Kobayashi H."/>
            <person name="Tanizawa Y."/>
            <person name="Sakamoto M."/>
            <person name="Ohkuma M."/>
            <person name="Tohno M."/>
        </authorList>
    </citation>
    <scope>NUCLEOTIDE SEQUENCE [LARGE SCALE GENOMIC DNA]</scope>
    <source>
        <strain evidence="2 3">DSM 12857</strain>
    </source>
</reference>
<protein>
    <submittedName>
        <fullName evidence="2">Uncharacterized protein</fullName>
    </submittedName>
</protein>
<gene>
    <name evidence="2" type="ORF">LAD12857_35780</name>
</gene>
<evidence type="ECO:0000313" key="2">
    <source>
        <dbReference type="EMBL" id="GLB31655.1"/>
    </source>
</evidence>
<feature type="region of interest" description="Disordered" evidence="1">
    <location>
        <begin position="1"/>
        <end position="43"/>
    </location>
</feature>
<feature type="compositionally biased region" description="Polar residues" evidence="1">
    <location>
        <begin position="9"/>
        <end position="22"/>
    </location>
</feature>
<name>A0ABQ5MA69_9FIRM</name>
<dbReference type="Proteomes" id="UP001419084">
    <property type="component" value="Unassembled WGS sequence"/>
</dbReference>
<keyword evidence="3" id="KW-1185">Reference proteome</keyword>
<accession>A0ABQ5MA69</accession>
<evidence type="ECO:0000313" key="3">
    <source>
        <dbReference type="Proteomes" id="UP001419084"/>
    </source>
</evidence>